<dbReference type="PANTHER" id="PTHR41521:SF4">
    <property type="entry name" value="BLR0684 PROTEIN"/>
    <property type="match status" value="1"/>
</dbReference>
<dbReference type="InterPro" id="IPR010753">
    <property type="entry name" value="DUF1330"/>
</dbReference>
<evidence type="ECO:0000313" key="2">
    <source>
        <dbReference type="EMBL" id="RCK69067.1"/>
    </source>
</evidence>
<reference evidence="2 3" key="1">
    <citation type="submission" date="2018-07" db="EMBL/GenBank/DDBJ databases">
        <title>Desertimonas flava gen. nov. sp. nov.</title>
        <authorList>
            <person name="Liu S."/>
        </authorList>
    </citation>
    <scope>NUCLEOTIDE SEQUENCE [LARGE SCALE GENOMIC DNA]</scope>
    <source>
        <strain evidence="2 3">16Sb5-5</strain>
    </source>
</reference>
<comment type="caution">
    <text evidence="2">The sequence shown here is derived from an EMBL/GenBank/DDBJ whole genome shotgun (WGS) entry which is preliminary data.</text>
</comment>
<keyword evidence="3" id="KW-1185">Reference proteome</keyword>
<dbReference type="RefSeq" id="WP_114126923.1">
    <property type="nucleotide sequence ID" value="NZ_QOUI01000007.1"/>
</dbReference>
<sequence length="103" mass="11251">MTAKGYVLVRRTVVDADQASEYLRQAAEVVAAAGGRYLVRGGQAEVLEGEPDPDGTGWVVIEFDSLEAARTFYHSAEYAPSLELAQTAFDRRYLLVEGVPQDV</sequence>
<dbReference type="SUPFAM" id="SSF54909">
    <property type="entry name" value="Dimeric alpha+beta barrel"/>
    <property type="match status" value="1"/>
</dbReference>
<accession>A0A367YTI7</accession>
<feature type="domain" description="DUF1330" evidence="1">
    <location>
        <begin position="4"/>
        <end position="99"/>
    </location>
</feature>
<dbReference type="InterPro" id="IPR011008">
    <property type="entry name" value="Dimeric_a/b-barrel"/>
</dbReference>
<evidence type="ECO:0000313" key="3">
    <source>
        <dbReference type="Proteomes" id="UP000252770"/>
    </source>
</evidence>
<evidence type="ECO:0000259" key="1">
    <source>
        <dbReference type="Pfam" id="PF07045"/>
    </source>
</evidence>
<name>A0A367YTI7_9ACTN</name>
<dbReference type="Proteomes" id="UP000252770">
    <property type="component" value="Unassembled WGS sequence"/>
</dbReference>
<dbReference type="Pfam" id="PF07045">
    <property type="entry name" value="DUF1330"/>
    <property type="match status" value="1"/>
</dbReference>
<organism evidence="2 3">
    <name type="scientific">Desertihabitans brevis</name>
    <dbReference type="NCBI Taxonomy" id="2268447"/>
    <lineage>
        <taxon>Bacteria</taxon>
        <taxon>Bacillati</taxon>
        <taxon>Actinomycetota</taxon>
        <taxon>Actinomycetes</taxon>
        <taxon>Propionibacteriales</taxon>
        <taxon>Propionibacteriaceae</taxon>
        <taxon>Desertihabitans</taxon>
    </lineage>
</organism>
<dbReference type="Gene3D" id="3.30.70.100">
    <property type="match status" value="1"/>
</dbReference>
<gene>
    <name evidence="2" type="ORF">DT076_11970</name>
</gene>
<proteinExistence type="predicted"/>
<dbReference type="PANTHER" id="PTHR41521">
    <property type="match status" value="1"/>
</dbReference>
<dbReference type="EMBL" id="QOUI01000007">
    <property type="protein sequence ID" value="RCK69067.1"/>
    <property type="molecule type" value="Genomic_DNA"/>
</dbReference>
<protein>
    <submittedName>
        <fullName evidence="2">DUF1330 domain-containing protein</fullName>
    </submittedName>
</protein>
<dbReference type="AlphaFoldDB" id="A0A367YTI7"/>